<dbReference type="InterPro" id="IPR017870">
    <property type="entry name" value="FeS_cluster_insertion_CS"/>
</dbReference>
<dbReference type="GO" id="GO:0051539">
    <property type="term" value="F:4 iron, 4 sulfur cluster binding"/>
    <property type="evidence" value="ECO:0007669"/>
    <property type="project" value="TreeGrafter"/>
</dbReference>
<dbReference type="FunCoup" id="A0A317ZFC5">
    <property type="interactions" value="396"/>
</dbReference>
<dbReference type="InterPro" id="IPR000361">
    <property type="entry name" value="ATAP_core_dom"/>
</dbReference>
<dbReference type="PANTHER" id="PTHR43011">
    <property type="entry name" value="IRON-SULFUR CLUSTER ASSEMBLY 2 HOMOLOG, MITOCHONDRIAL"/>
    <property type="match status" value="1"/>
</dbReference>
<reference evidence="2 3" key="1">
    <citation type="submission" date="2018-05" db="EMBL/GenBank/DDBJ databases">
        <title>Coraliomargarita sinensis sp. nov., isolated from a marine solar saltern.</title>
        <authorList>
            <person name="Zhou L.Y."/>
        </authorList>
    </citation>
    <scope>NUCLEOTIDE SEQUENCE [LARGE SCALE GENOMIC DNA]</scope>
    <source>
        <strain evidence="2 3">WN38</strain>
    </source>
</reference>
<proteinExistence type="predicted"/>
<dbReference type="SUPFAM" id="SSF89360">
    <property type="entry name" value="HesB-like domain"/>
    <property type="match status" value="1"/>
</dbReference>
<dbReference type="Proteomes" id="UP000247099">
    <property type="component" value="Unassembled WGS sequence"/>
</dbReference>
<dbReference type="NCBIfam" id="TIGR00049">
    <property type="entry name" value="iron-sulfur cluster assembly accessory protein"/>
    <property type="match status" value="1"/>
</dbReference>
<accession>A0A317ZFC5</accession>
<dbReference type="PROSITE" id="PS01152">
    <property type="entry name" value="HESB"/>
    <property type="match status" value="1"/>
</dbReference>
<dbReference type="InParanoid" id="A0A317ZFC5"/>
<comment type="caution">
    <text evidence="2">The sequence shown here is derived from an EMBL/GenBank/DDBJ whole genome shotgun (WGS) entry which is preliminary data.</text>
</comment>
<keyword evidence="3" id="KW-1185">Reference proteome</keyword>
<evidence type="ECO:0000313" key="3">
    <source>
        <dbReference type="Proteomes" id="UP000247099"/>
    </source>
</evidence>
<dbReference type="GO" id="GO:0051537">
    <property type="term" value="F:2 iron, 2 sulfur cluster binding"/>
    <property type="evidence" value="ECO:0007669"/>
    <property type="project" value="TreeGrafter"/>
</dbReference>
<dbReference type="Pfam" id="PF01521">
    <property type="entry name" value="Fe-S_biosyn"/>
    <property type="match status" value="1"/>
</dbReference>
<dbReference type="EMBL" id="QHJQ01000004">
    <property type="protein sequence ID" value="PXA04235.1"/>
    <property type="molecule type" value="Genomic_DNA"/>
</dbReference>
<dbReference type="InterPro" id="IPR035903">
    <property type="entry name" value="HesB-like_dom_sf"/>
</dbReference>
<evidence type="ECO:0000259" key="1">
    <source>
        <dbReference type="Pfam" id="PF01521"/>
    </source>
</evidence>
<dbReference type="RefSeq" id="WP_110130690.1">
    <property type="nucleotide sequence ID" value="NZ_QHJQ01000004.1"/>
</dbReference>
<organism evidence="2 3">
    <name type="scientific">Coraliomargarita sinensis</name>
    <dbReference type="NCBI Taxonomy" id="2174842"/>
    <lineage>
        <taxon>Bacteria</taxon>
        <taxon>Pseudomonadati</taxon>
        <taxon>Verrucomicrobiota</taxon>
        <taxon>Opitutia</taxon>
        <taxon>Puniceicoccales</taxon>
        <taxon>Coraliomargaritaceae</taxon>
        <taxon>Coraliomargarita</taxon>
    </lineage>
</organism>
<evidence type="ECO:0000313" key="2">
    <source>
        <dbReference type="EMBL" id="PXA04235.1"/>
    </source>
</evidence>
<protein>
    <submittedName>
        <fullName evidence="2">Iron-sulfur cluster insertion protein ErpA</fullName>
    </submittedName>
</protein>
<dbReference type="GO" id="GO:0005506">
    <property type="term" value="F:iron ion binding"/>
    <property type="evidence" value="ECO:0007669"/>
    <property type="project" value="TreeGrafter"/>
</dbReference>
<dbReference type="Gene3D" id="2.60.300.12">
    <property type="entry name" value="HesB-like domain"/>
    <property type="match status" value="1"/>
</dbReference>
<dbReference type="NCBIfam" id="NF010147">
    <property type="entry name" value="PRK13623.1"/>
    <property type="match status" value="1"/>
</dbReference>
<name>A0A317ZFC5_9BACT</name>
<dbReference type="OrthoDB" id="9801228at2"/>
<dbReference type="AlphaFoldDB" id="A0A317ZFC5"/>
<feature type="domain" description="Core" evidence="1">
    <location>
        <begin position="2"/>
        <end position="101"/>
    </location>
</feature>
<dbReference type="InterPro" id="IPR016092">
    <property type="entry name" value="ATAP"/>
</dbReference>
<dbReference type="GO" id="GO:0016226">
    <property type="term" value="P:iron-sulfur cluster assembly"/>
    <property type="evidence" value="ECO:0007669"/>
    <property type="project" value="InterPro"/>
</dbReference>
<gene>
    <name evidence="2" type="ORF">DDZ13_06765</name>
</gene>
<dbReference type="PANTHER" id="PTHR43011:SF1">
    <property type="entry name" value="IRON-SULFUR CLUSTER ASSEMBLY 2 HOMOLOG, MITOCHONDRIAL"/>
    <property type="match status" value="1"/>
</dbReference>
<sequence length="105" mass="11356">MITLTKSAATKIEALRAEKATPEQLLRIFVEPGGCSGFEYGMSFDEKKPDDRTLEDQGVSFLVDPTSFDYLDGSVVDFDDGLSGKGFEVKNPNASSTCGCGRSFN</sequence>